<feature type="chain" id="PRO_5016445317" evidence="2">
    <location>
        <begin position="21"/>
        <end position="491"/>
    </location>
</feature>
<feature type="coiled-coil region" evidence="1">
    <location>
        <begin position="434"/>
        <end position="462"/>
    </location>
</feature>
<dbReference type="PROSITE" id="PS51257">
    <property type="entry name" value="PROKAR_LIPOPROTEIN"/>
    <property type="match status" value="1"/>
</dbReference>
<dbReference type="Gene3D" id="3.40.190.10">
    <property type="entry name" value="Periplasmic binding protein-like II"/>
    <property type="match status" value="1"/>
</dbReference>
<evidence type="ECO:0000313" key="4">
    <source>
        <dbReference type="Proteomes" id="UP000248806"/>
    </source>
</evidence>
<keyword evidence="2" id="KW-0732">Signal</keyword>
<evidence type="ECO:0000313" key="3">
    <source>
        <dbReference type="EMBL" id="PZW25279.1"/>
    </source>
</evidence>
<evidence type="ECO:0000256" key="1">
    <source>
        <dbReference type="SAM" id="Coils"/>
    </source>
</evidence>
<dbReference type="InterPro" id="IPR050490">
    <property type="entry name" value="Bact_solute-bd_prot1"/>
</dbReference>
<dbReference type="PANTHER" id="PTHR43649">
    <property type="entry name" value="ARABINOSE-BINDING PROTEIN-RELATED"/>
    <property type="match status" value="1"/>
</dbReference>
<dbReference type="PANTHER" id="PTHR43649:SF12">
    <property type="entry name" value="DIACETYLCHITOBIOSE BINDING PROTEIN DASA"/>
    <property type="match status" value="1"/>
</dbReference>
<accession>A0A326U1Y3</accession>
<keyword evidence="4" id="KW-1185">Reference proteome</keyword>
<organism evidence="3 4">
    <name type="scientific">Thermosporothrix hazakensis</name>
    <dbReference type="NCBI Taxonomy" id="644383"/>
    <lineage>
        <taxon>Bacteria</taxon>
        <taxon>Bacillati</taxon>
        <taxon>Chloroflexota</taxon>
        <taxon>Ktedonobacteria</taxon>
        <taxon>Ktedonobacterales</taxon>
        <taxon>Thermosporotrichaceae</taxon>
        <taxon>Thermosporothrix</taxon>
    </lineage>
</organism>
<reference evidence="3 4" key="1">
    <citation type="submission" date="2018-06" db="EMBL/GenBank/DDBJ databases">
        <title>Genomic Encyclopedia of Archaeal and Bacterial Type Strains, Phase II (KMG-II): from individual species to whole genera.</title>
        <authorList>
            <person name="Goeker M."/>
        </authorList>
    </citation>
    <scope>NUCLEOTIDE SEQUENCE [LARGE SCALE GENOMIC DNA]</scope>
    <source>
        <strain evidence="3 4">ATCC BAA-1881</strain>
    </source>
</reference>
<dbReference type="OrthoDB" id="9795467at2"/>
<keyword evidence="1" id="KW-0175">Coiled coil</keyword>
<comment type="caution">
    <text evidence="3">The sequence shown here is derived from an EMBL/GenBank/DDBJ whole genome shotgun (WGS) entry which is preliminary data.</text>
</comment>
<gene>
    <name evidence="3" type="ORF">EI42_04331</name>
</gene>
<protein>
    <submittedName>
        <fullName evidence="3">ABC-type glycerol-3-phosphate transport system substrate-binding protein</fullName>
    </submittedName>
</protein>
<dbReference type="Pfam" id="PF01547">
    <property type="entry name" value="SBP_bac_1"/>
    <property type="match status" value="1"/>
</dbReference>
<dbReference type="PROSITE" id="PS51318">
    <property type="entry name" value="TAT"/>
    <property type="match status" value="1"/>
</dbReference>
<dbReference type="SUPFAM" id="SSF53850">
    <property type="entry name" value="Periplasmic binding protein-like II"/>
    <property type="match status" value="1"/>
</dbReference>
<evidence type="ECO:0000256" key="2">
    <source>
        <dbReference type="SAM" id="SignalP"/>
    </source>
</evidence>
<dbReference type="RefSeq" id="WP_111324668.1">
    <property type="nucleotide sequence ID" value="NZ_BIFX01000002.1"/>
</dbReference>
<dbReference type="EMBL" id="QKUF01000019">
    <property type="protein sequence ID" value="PZW25279.1"/>
    <property type="molecule type" value="Genomic_DNA"/>
</dbReference>
<sequence length="491" mass="55092">MAHYISRRRFLQTATTTASAATLGSVLAACGGGPGSSSSITITYWDHFVTESPYYDNEIKLFQKKHPDIKIKRVSQSSDNYDNLYALAERSKNTPDIALIPQNPAFYDQIKKGWWQPLDKWATKEWRAKFPALALHEGSNIFNGKLYSAPFEGLVVPFQLYINNQLFREAGLVNADGSVKVPRTWDDVTHAAEAITKKSNGQVYGLGFGNGGTKVLLWWLFVFLIGADCPGGPGDMDLRVGKYTYASNRAYGDWMRLFKEWKEKGYMYPNSLSISDEVSKAYFERGKYAMTVGGIWNQAPWVSHGFKDFSLTTLISPEAEPRSYFPTRPGGMTFAISAHAKNPDAAWAWLDWLYSVEAGKRFVQQGRGISIYPQNNDPKNNTFPPFSQYVGTAKYSVTGPDPTIRNPATSYVTISNPVHPDLTELLTGYYTGQVKDLDAALLELQQKSQAKMEEAIKLANQQGHKVSIKDYIFTDWKDLKKPYITEPGKGY</sequence>
<dbReference type="InterPro" id="IPR006311">
    <property type="entry name" value="TAT_signal"/>
</dbReference>
<feature type="signal peptide" evidence="2">
    <location>
        <begin position="1"/>
        <end position="20"/>
    </location>
</feature>
<dbReference type="AlphaFoldDB" id="A0A326U1Y3"/>
<name>A0A326U1Y3_THEHA</name>
<dbReference type="Proteomes" id="UP000248806">
    <property type="component" value="Unassembled WGS sequence"/>
</dbReference>
<proteinExistence type="predicted"/>
<dbReference type="InterPro" id="IPR006059">
    <property type="entry name" value="SBP"/>
</dbReference>